<evidence type="ECO:0000256" key="7">
    <source>
        <dbReference type="ARBA" id="ARBA00022801"/>
    </source>
</evidence>
<evidence type="ECO:0000313" key="18">
    <source>
        <dbReference type="Proteomes" id="UP000194236"/>
    </source>
</evidence>
<dbReference type="GO" id="GO:0006508">
    <property type="term" value="P:proteolysis"/>
    <property type="evidence" value="ECO:0007669"/>
    <property type="project" value="UniProtKB-KW"/>
</dbReference>
<dbReference type="Pfam" id="PF22936">
    <property type="entry name" value="Pol_BBD"/>
    <property type="match status" value="1"/>
</dbReference>
<dbReference type="Pfam" id="PF13976">
    <property type="entry name" value="gag_pre-integrs"/>
    <property type="match status" value="1"/>
</dbReference>
<feature type="region of interest" description="Disordered" evidence="15">
    <location>
        <begin position="241"/>
        <end position="262"/>
    </location>
</feature>
<dbReference type="PROSITE" id="PS50158">
    <property type="entry name" value="ZF_CCHC"/>
    <property type="match status" value="1"/>
</dbReference>
<keyword evidence="6" id="KW-0255">Endonuclease</keyword>
<dbReference type="Proteomes" id="UP000194236">
    <property type="component" value="Unassembled WGS sequence"/>
</dbReference>
<evidence type="ECO:0000259" key="16">
    <source>
        <dbReference type="PROSITE" id="PS50158"/>
    </source>
</evidence>
<dbReference type="InterPro" id="IPR025724">
    <property type="entry name" value="GAG-pre-integrase_dom"/>
</dbReference>
<proteinExistence type="predicted"/>
<keyword evidence="11" id="KW-0695">RNA-directed DNA polymerase</keyword>
<dbReference type="GO" id="GO:0003964">
    <property type="term" value="F:RNA-directed DNA polymerase activity"/>
    <property type="evidence" value="ECO:0007669"/>
    <property type="project" value="UniProtKB-KW"/>
</dbReference>
<evidence type="ECO:0000256" key="5">
    <source>
        <dbReference type="ARBA" id="ARBA00022741"/>
    </source>
</evidence>
<evidence type="ECO:0000256" key="12">
    <source>
        <dbReference type="ARBA" id="ARBA00022932"/>
    </source>
</evidence>
<protein>
    <recommendedName>
        <fullName evidence="16">CCHC-type domain-containing protein</fullName>
    </recommendedName>
</protein>
<keyword evidence="18" id="KW-1185">Reference proteome</keyword>
<evidence type="ECO:0000256" key="1">
    <source>
        <dbReference type="ARBA" id="ARBA00002180"/>
    </source>
</evidence>
<name>A0A1Y3BRK5_EURMA</name>
<comment type="caution">
    <text evidence="17">The sequence shown here is derived from an EMBL/GenBank/DDBJ whole genome shotgun (WGS) entry which is preliminary data.</text>
</comment>
<evidence type="ECO:0000256" key="10">
    <source>
        <dbReference type="ARBA" id="ARBA00022908"/>
    </source>
</evidence>
<keyword evidence="7" id="KW-0378">Hydrolase</keyword>
<dbReference type="EMBL" id="MUJZ01007181">
    <property type="protein sequence ID" value="OTF82697.1"/>
    <property type="molecule type" value="Genomic_DNA"/>
</dbReference>
<keyword evidence="8" id="KW-0067">ATP-binding</keyword>
<evidence type="ECO:0000256" key="11">
    <source>
        <dbReference type="ARBA" id="ARBA00022918"/>
    </source>
</evidence>
<keyword evidence="13" id="KW-0233">DNA recombination</keyword>
<evidence type="ECO:0000256" key="14">
    <source>
        <dbReference type="PROSITE-ProRule" id="PRU00047"/>
    </source>
</evidence>
<dbReference type="GO" id="GO:0003676">
    <property type="term" value="F:nucleic acid binding"/>
    <property type="evidence" value="ECO:0007669"/>
    <property type="project" value="InterPro"/>
</dbReference>
<keyword evidence="4" id="KW-0479">Metal-binding</keyword>
<evidence type="ECO:0000256" key="13">
    <source>
        <dbReference type="ARBA" id="ARBA00023172"/>
    </source>
</evidence>
<dbReference type="PANTHER" id="PTHR42648">
    <property type="entry name" value="TRANSPOSASE, PUTATIVE-RELATED"/>
    <property type="match status" value="1"/>
</dbReference>
<accession>A0A1Y3BRK5</accession>
<sequence>MENKDEKFIQLPKLATTTYRDWLDVLEDVLASLKLSSFIKPSFFLGKSPEDFSDDILASMAKVKTIIKTSITIEDRQLVRSCTNPVEILKELNLKYRGPSAKSAWELLVDWDDVTYDGSISGLFNKLREMFVQFEEKGLVLPRYFINAKVRKCLPAQYDDCRRLLMIYNIGRKESDYMTDKQFETEILKIERELKSKNDSSQSASLVSVSKKKQVKFYGKCNFCGVEGHKESDCRQKRKFLQRSKSGNKVEPKQSRSNSNTDQADLVITSALVKTDKPSNNGLPIKFIADCGASFHVVNDKSLLTNVRKTTGNIKTVCGTVTNPDQGDMICDFYNGARWISCKINDVYFVPNQPFNLISMGRLCQNGFRNEMNQNSMVVYRNNDPILVGNWSSEYVNIMELQIRVKTSVINTAVVRSLSCWHERLGHFSADKIAKMIRQKRVDGVPLSLEDDMQFCSSCQIGKATDVSHTEEEDNKNIKVGMKLHIDIGGYFMSNPSIHGNRFFLLCIDHRSRYMKLGFMKSRDQTLDLFKRIINEIKMDTGSDNFYRPVE</sequence>
<keyword evidence="2" id="KW-0645">Protease</keyword>
<reference evidence="17 18" key="1">
    <citation type="submission" date="2017-03" db="EMBL/GenBank/DDBJ databases">
        <title>Genome Survey of Euroglyphus maynei.</title>
        <authorList>
            <person name="Arlian L.G."/>
            <person name="Morgan M.S."/>
            <person name="Rider S.D."/>
        </authorList>
    </citation>
    <scope>NUCLEOTIDE SEQUENCE [LARGE SCALE GENOMIC DNA]</scope>
    <source>
        <strain evidence="17">Arlian Lab</strain>
        <tissue evidence="17">Whole body</tissue>
    </source>
</reference>
<dbReference type="GO" id="GO:0003887">
    <property type="term" value="F:DNA-directed DNA polymerase activity"/>
    <property type="evidence" value="ECO:0007669"/>
    <property type="project" value="UniProtKB-KW"/>
</dbReference>
<dbReference type="GO" id="GO:0008233">
    <property type="term" value="F:peptidase activity"/>
    <property type="evidence" value="ECO:0007669"/>
    <property type="project" value="UniProtKB-KW"/>
</dbReference>
<dbReference type="GO" id="GO:0006310">
    <property type="term" value="P:DNA recombination"/>
    <property type="evidence" value="ECO:0007669"/>
    <property type="project" value="UniProtKB-KW"/>
</dbReference>
<feature type="domain" description="CCHC-type" evidence="16">
    <location>
        <begin position="220"/>
        <end position="236"/>
    </location>
</feature>
<organism evidence="17 18">
    <name type="scientific">Euroglyphus maynei</name>
    <name type="common">Mayne's house dust mite</name>
    <dbReference type="NCBI Taxonomy" id="6958"/>
    <lineage>
        <taxon>Eukaryota</taxon>
        <taxon>Metazoa</taxon>
        <taxon>Ecdysozoa</taxon>
        <taxon>Arthropoda</taxon>
        <taxon>Chelicerata</taxon>
        <taxon>Arachnida</taxon>
        <taxon>Acari</taxon>
        <taxon>Acariformes</taxon>
        <taxon>Sarcoptiformes</taxon>
        <taxon>Astigmata</taxon>
        <taxon>Psoroptidia</taxon>
        <taxon>Analgoidea</taxon>
        <taxon>Pyroglyphidae</taxon>
        <taxon>Pyroglyphinae</taxon>
        <taxon>Euroglyphus</taxon>
    </lineage>
</organism>
<dbReference type="GO" id="GO:0004519">
    <property type="term" value="F:endonuclease activity"/>
    <property type="evidence" value="ECO:0007669"/>
    <property type="project" value="UniProtKB-KW"/>
</dbReference>
<evidence type="ECO:0000256" key="3">
    <source>
        <dbReference type="ARBA" id="ARBA00022722"/>
    </source>
</evidence>
<keyword evidence="10" id="KW-0229">DNA integration</keyword>
<dbReference type="PANTHER" id="PTHR42648:SF11">
    <property type="entry name" value="TRANSPOSON TY4-P GAG-POL POLYPROTEIN"/>
    <property type="match status" value="1"/>
</dbReference>
<keyword evidence="14" id="KW-0863">Zinc-finger</keyword>
<keyword evidence="5" id="KW-0547">Nucleotide-binding</keyword>
<dbReference type="GO" id="GO:0008270">
    <property type="term" value="F:zinc ion binding"/>
    <property type="evidence" value="ECO:0007669"/>
    <property type="project" value="UniProtKB-KW"/>
</dbReference>
<evidence type="ECO:0000313" key="17">
    <source>
        <dbReference type="EMBL" id="OTF82697.1"/>
    </source>
</evidence>
<dbReference type="AlphaFoldDB" id="A0A1Y3BRK5"/>
<dbReference type="InterPro" id="IPR039537">
    <property type="entry name" value="Retrotran_Ty1/copia-like"/>
</dbReference>
<keyword evidence="9" id="KW-0460">Magnesium</keyword>
<dbReference type="GO" id="GO:0015074">
    <property type="term" value="P:DNA integration"/>
    <property type="evidence" value="ECO:0007669"/>
    <property type="project" value="UniProtKB-KW"/>
</dbReference>
<keyword evidence="12" id="KW-0548">Nucleotidyltransferase</keyword>
<evidence type="ECO:0000256" key="4">
    <source>
        <dbReference type="ARBA" id="ARBA00022723"/>
    </source>
</evidence>
<dbReference type="GO" id="GO:0005524">
    <property type="term" value="F:ATP binding"/>
    <property type="evidence" value="ECO:0007669"/>
    <property type="project" value="UniProtKB-KW"/>
</dbReference>
<evidence type="ECO:0000256" key="6">
    <source>
        <dbReference type="ARBA" id="ARBA00022759"/>
    </source>
</evidence>
<dbReference type="InterPro" id="IPR001878">
    <property type="entry name" value="Znf_CCHC"/>
</dbReference>
<keyword evidence="12" id="KW-0239">DNA-directed DNA polymerase</keyword>
<evidence type="ECO:0000256" key="2">
    <source>
        <dbReference type="ARBA" id="ARBA00022670"/>
    </source>
</evidence>
<keyword evidence="12" id="KW-0808">Transferase</keyword>
<gene>
    <name evidence="17" type="ORF">BLA29_004077</name>
</gene>
<dbReference type="InterPro" id="IPR054722">
    <property type="entry name" value="PolX-like_BBD"/>
</dbReference>
<evidence type="ECO:0000256" key="15">
    <source>
        <dbReference type="SAM" id="MobiDB-lite"/>
    </source>
</evidence>
<evidence type="ECO:0000256" key="8">
    <source>
        <dbReference type="ARBA" id="ARBA00022840"/>
    </source>
</evidence>
<evidence type="ECO:0000256" key="9">
    <source>
        <dbReference type="ARBA" id="ARBA00022842"/>
    </source>
</evidence>
<dbReference type="OrthoDB" id="6631394at2759"/>
<comment type="function">
    <text evidence="1">The aspartyl protease (PR) mediates the proteolytic cleavages of the Gag and Gag-Pol polyproteins after assembly of the VLP.</text>
</comment>
<keyword evidence="3" id="KW-0540">Nuclease</keyword>
<keyword evidence="14" id="KW-0862">Zinc</keyword>